<reference evidence="3" key="1">
    <citation type="submission" date="2018-02" db="EMBL/GenBank/DDBJ databases">
        <authorList>
            <person name="Moore K."/>
            <person name="Momper L."/>
        </authorList>
    </citation>
    <scope>NUCLEOTIDE SEQUENCE [LARGE SCALE GENOMIC DNA]</scope>
    <source>
        <strain evidence="3">ULC18</strain>
    </source>
</reference>
<organism evidence="2 3">
    <name type="scientific">Stenomitos frigidus ULC18</name>
    <dbReference type="NCBI Taxonomy" id="2107698"/>
    <lineage>
        <taxon>Bacteria</taxon>
        <taxon>Bacillati</taxon>
        <taxon>Cyanobacteriota</taxon>
        <taxon>Cyanophyceae</taxon>
        <taxon>Leptolyngbyales</taxon>
        <taxon>Leptolyngbyaceae</taxon>
        <taxon>Stenomitos</taxon>
    </lineage>
</organism>
<proteinExistence type="predicted"/>
<dbReference type="PANTHER" id="PTHR43685">
    <property type="entry name" value="GLYCOSYLTRANSFERASE"/>
    <property type="match status" value="1"/>
</dbReference>
<sequence>MHLREANLSQAKTLQRHSDHDAGALPRLTIAIPTYNRCQSVTALVDQLIPQLLPGDELLVVNDGSQDGTTEALQRLPAVKLVSNPSNYGMVKTWNRCLTGASQDWLCVIHDDDSVAPTALQTIRRACLLVGEPALIAHCSVDAHLDQAFRYRLAEPGAWSVLNTTTTPSGVTLHRDIVKAIGTFNEQFSYSCDLEYFARICAHYPSLVIENPEILYYNQHDQNYQYKTWRRADFWSQLEAIERTILSYANLSTDVERYFRDRMSNYAQHMLKTAAKAEDKTLLRHVGSMLWQQPYLGRRVRLSAGIASAFNTYVEL</sequence>
<dbReference type="PANTHER" id="PTHR43685:SF2">
    <property type="entry name" value="GLYCOSYLTRANSFERASE 2-LIKE DOMAIN-CONTAINING PROTEIN"/>
    <property type="match status" value="1"/>
</dbReference>
<dbReference type="InterPro" id="IPR001173">
    <property type="entry name" value="Glyco_trans_2-like"/>
</dbReference>
<reference evidence="2 3" key="2">
    <citation type="submission" date="2018-03" db="EMBL/GenBank/DDBJ databases">
        <title>The ancient ancestry and fast evolution of plastids.</title>
        <authorList>
            <person name="Moore K.R."/>
            <person name="Magnabosco C."/>
            <person name="Momper L."/>
            <person name="Gold D.A."/>
            <person name="Bosak T."/>
            <person name="Fournier G.P."/>
        </authorList>
    </citation>
    <scope>NUCLEOTIDE SEQUENCE [LARGE SCALE GENOMIC DNA]</scope>
    <source>
        <strain evidence="2 3">ULC18</strain>
    </source>
</reference>
<dbReference type="SUPFAM" id="SSF53448">
    <property type="entry name" value="Nucleotide-diphospho-sugar transferases"/>
    <property type="match status" value="1"/>
</dbReference>
<evidence type="ECO:0000259" key="1">
    <source>
        <dbReference type="Pfam" id="PF00535"/>
    </source>
</evidence>
<name>A0A2T1DWJ0_9CYAN</name>
<protein>
    <recommendedName>
        <fullName evidence="1">Glycosyltransferase 2-like domain-containing protein</fullName>
    </recommendedName>
</protein>
<dbReference type="AlphaFoldDB" id="A0A2T1DWJ0"/>
<dbReference type="RefSeq" id="WP_106259623.1">
    <property type="nucleotide sequence ID" value="NZ_CAWNSW010000111.1"/>
</dbReference>
<dbReference type="Pfam" id="PF00535">
    <property type="entry name" value="Glycos_transf_2"/>
    <property type="match status" value="1"/>
</dbReference>
<evidence type="ECO:0000313" key="3">
    <source>
        <dbReference type="Proteomes" id="UP000239576"/>
    </source>
</evidence>
<gene>
    <name evidence="2" type="ORF">C7B82_25775</name>
</gene>
<dbReference type="OrthoDB" id="396512at2"/>
<dbReference type="EMBL" id="PVWK01000140">
    <property type="protein sequence ID" value="PSB24811.1"/>
    <property type="molecule type" value="Genomic_DNA"/>
</dbReference>
<comment type="caution">
    <text evidence="2">The sequence shown here is derived from an EMBL/GenBank/DDBJ whole genome shotgun (WGS) entry which is preliminary data.</text>
</comment>
<dbReference type="InterPro" id="IPR050834">
    <property type="entry name" value="Glycosyltransf_2"/>
</dbReference>
<dbReference type="InterPro" id="IPR029044">
    <property type="entry name" value="Nucleotide-diphossugar_trans"/>
</dbReference>
<dbReference type="Gene3D" id="3.90.550.10">
    <property type="entry name" value="Spore Coat Polysaccharide Biosynthesis Protein SpsA, Chain A"/>
    <property type="match status" value="1"/>
</dbReference>
<dbReference type="CDD" id="cd00761">
    <property type="entry name" value="Glyco_tranf_GTA_type"/>
    <property type="match status" value="1"/>
</dbReference>
<keyword evidence="3" id="KW-1185">Reference proteome</keyword>
<dbReference type="Proteomes" id="UP000239576">
    <property type="component" value="Unassembled WGS sequence"/>
</dbReference>
<feature type="domain" description="Glycosyltransferase 2-like" evidence="1">
    <location>
        <begin position="29"/>
        <end position="155"/>
    </location>
</feature>
<accession>A0A2T1DWJ0</accession>
<evidence type="ECO:0000313" key="2">
    <source>
        <dbReference type="EMBL" id="PSB24811.1"/>
    </source>
</evidence>